<accession>A0A397U4I0</accession>
<feature type="compositionally biased region" description="Acidic residues" evidence="1">
    <location>
        <begin position="113"/>
        <end position="123"/>
    </location>
</feature>
<name>A0A397U4I0_9GLOM</name>
<evidence type="ECO:0000256" key="1">
    <source>
        <dbReference type="SAM" id="MobiDB-lite"/>
    </source>
</evidence>
<comment type="caution">
    <text evidence="2">The sequence shown here is derived from an EMBL/GenBank/DDBJ whole genome shotgun (WGS) entry which is preliminary data.</text>
</comment>
<protein>
    <recommendedName>
        <fullName evidence="4">CCHC-type domain-containing protein</fullName>
    </recommendedName>
</protein>
<dbReference type="AlphaFoldDB" id="A0A397U4I0"/>
<organism evidence="2 3">
    <name type="scientific">Gigaspora rosea</name>
    <dbReference type="NCBI Taxonomy" id="44941"/>
    <lineage>
        <taxon>Eukaryota</taxon>
        <taxon>Fungi</taxon>
        <taxon>Fungi incertae sedis</taxon>
        <taxon>Mucoromycota</taxon>
        <taxon>Glomeromycotina</taxon>
        <taxon>Glomeromycetes</taxon>
        <taxon>Diversisporales</taxon>
        <taxon>Gigasporaceae</taxon>
        <taxon>Gigaspora</taxon>
    </lineage>
</organism>
<feature type="compositionally biased region" description="Basic residues" evidence="1">
    <location>
        <begin position="136"/>
        <end position="151"/>
    </location>
</feature>
<evidence type="ECO:0000313" key="3">
    <source>
        <dbReference type="Proteomes" id="UP000266673"/>
    </source>
</evidence>
<evidence type="ECO:0008006" key="4">
    <source>
        <dbReference type="Google" id="ProtNLM"/>
    </source>
</evidence>
<proteinExistence type="predicted"/>
<dbReference type="Proteomes" id="UP000266673">
    <property type="component" value="Unassembled WGS sequence"/>
</dbReference>
<reference evidence="2 3" key="1">
    <citation type="submission" date="2018-06" db="EMBL/GenBank/DDBJ databases">
        <title>Comparative genomics reveals the genomic features of Rhizophagus irregularis, R. cerebriforme, R. diaphanum and Gigaspora rosea, and their symbiotic lifestyle signature.</title>
        <authorList>
            <person name="Morin E."/>
            <person name="San Clemente H."/>
            <person name="Chen E.C.H."/>
            <person name="De La Providencia I."/>
            <person name="Hainaut M."/>
            <person name="Kuo A."/>
            <person name="Kohler A."/>
            <person name="Murat C."/>
            <person name="Tang N."/>
            <person name="Roy S."/>
            <person name="Loubradou J."/>
            <person name="Henrissat B."/>
            <person name="Grigoriev I.V."/>
            <person name="Corradi N."/>
            <person name="Roux C."/>
            <person name="Martin F.M."/>
        </authorList>
    </citation>
    <scope>NUCLEOTIDE SEQUENCE [LARGE SCALE GENOMIC DNA]</scope>
    <source>
        <strain evidence="2 3">DAOM 194757</strain>
    </source>
</reference>
<evidence type="ECO:0000313" key="2">
    <source>
        <dbReference type="EMBL" id="RIB02323.1"/>
    </source>
</evidence>
<sequence>MMICSPEAAFHITHVHKRWYNDIYSNLQDEPYYVAMRFSKNYLQYQSAELMGDNTNKLFTPIADLRNERKKDINERKLYGELWGVDLLTELQEDVLVDSSDNDDSETRSNDNNDSDDNEDDKENDQLAEISLQNSKRCKAKGRPKSSKRIKRSEELKPAPSKRQNQCENCVDYGHYWPRCPKK</sequence>
<gene>
    <name evidence="2" type="ORF">C2G38_2050159</name>
</gene>
<feature type="region of interest" description="Disordered" evidence="1">
    <location>
        <begin position="96"/>
        <end position="165"/>
    </location>
</feature>
<dbReference type="OrthoDB" id="2409725at2759"/>
<keyword evidence="3" id="KW-1185">Reference proteome</keyword>
<dbReference type="EMBL" id="QKWP01002735">
    <property type="protein sequence ID" value="RIB02323.1"/>
    <property type="molecule type" value="Genomic_DNA"/>
</dbReference>
<dbReference type="STRING" id="44941.A0A397U4I0"/>